<feature type="transmembrane region" description="Helical" evidence="1">
    <location>
        <begin position="238"/>
        <end position="260"/>
    </location>
</feature>
<feature type="domain" description="CAAX prenyl protease 2/Lysostaphin resistance protein A-like" evidence="2">
    <location>
        <begin position="195"/>
        <end position="275"/>
    </location>
</feature>
<accession>A0A1G8HQC0</accession>
<dbReference type="GO" id="GO:0004175">
    <property type="term" value="F:endopeptidase activity"/>
    <property type="evidence" value="ECO:0007669"/>
    <property type="project" value="UniProtKB-ARBA"/>
</dbReference>
<gene>
    <name evidence="3" type="ORF">SAMN05421505_13348</name>
</gene>
<keyword evidence="1" id="KW-0812">Transmembrane</keyword>
<dbReference type="AlphaFoldDB" id="A0A1G8HQC0"/>
<proteinExistence type="predicted"/>
<feature type="transmembrane region" description="Helical" evidence="1">
    <location>
        <begin position="58"/>
        <end position="74"/>
    </location>
</feature>
<evidence type="ECO:0000313" key="3">
    <source>
        <dbReference type="EMBL" id="SDI08867.1"/>
    </source>
</evidence>
<sequence>MSAVYDGWVPLVARRTAWGHTALMVAGICGVPLVASLTDAARQLGAAIPHVRVIDDQSMHLILVLMAAVLFWAVPGGRAPAWVTACGVAPIALAMVGFISPWLGWPPVVEEVSLTVGVAGVAALLVAALGYRRGMSLAHLRPGGREGVRAGLVVLGLGLAAFFAGGMLSGHLKTWGVAGAEPSMRLYGQLLVDDVLQSAVVEELVMAGIVTALAGARLPVWAVVAVPVLVRTAYHLDLSVAGVVAVALIGVAVTLLYLRWRSVWPLIAAHGVYDAGVLMQWYDLLIWLVVAALVAAVLTAPGSGVGLAPASVSAAD</sequence>
<evidence type="ECO:0000256" key="1">
    <source>
        <dbReference type="SAM" id="Phobius"/>
    </source>
</evidence>
<reference evidence="3 4" key="1">
    <citation type="submission" date="2016-10" db="EMBL/GenBank/DDBJ databases">
        <authorList>
            <person name="de Groot N.N."/>
        </authorList>
    </citation>
    <scope>NUCLEOTIDE SEQUENCE [LARGE SCALE GENOMIC DNA]</scope>
    <source>
        <strain evidence="3 4">CPCC 201354</strain>
    </source>
</reference>
<protein>
    <submittedName>
        <fullName evidence="3">CAAX protease self-immunity</fullName>
    </submittedName>
</protein>
<evidence type="ECO:0000313" key="4">
    <source>
        <dbReference type="Proteomes" id="UP000198923"/>
    </source>
</evidence>
<keyword evidence="3" id="KW-0645">Protease</keyword>
<dbReference type="RefSeq" id="WP_143020435.1">
    <property type="nucleotide sequence ID" value="NZ_FNCN01000033.1"/>
</dbReference>
<dbReference type="EMBL" id="FNCN01000033">
    <property type="protein sequence ID" value="SDI08867.1"/>
    <property type="molecule type" value="Genomic_DNA"/>
</dbReference>
<feature type="transmembrane region" description="Helical" evidence="1">
    <location>
        <begin position="112"/>
        <end position="131"/>
    </location>
</feature>
<evidence type="ECO:0000259" key="2">
    <source>
        <dbReference type="Pfam" id="PF02517"/>
    </source>
</evidence>
<keyword evidence="3" id="KW-0378">Hydrolase</keyword>
<keyword evidence="4" id="KW-1185">Reference proteome</keyword>
<dbReference type="InterPro" id="IPR003675">
    <property type="entry name" value="Rce1/LyrA-like_dom"/>
</dbReference>
<feature type="transmembrane region" description="Helical" evidence="1">
    <location>
        <begin position="152"/>
        <end position="172"/>
    </location>
</feature>
<keyword evidence="1" id="KW-1133">Transmembrane helix</keyword>
<feature type="transmembrane region" description="Helical" evidence="1">
    <location>
        <begin position="21"/>
        <end position="38"/>
    </location>
</feature>
<keyword evidence="1" id="KW-0472">Membrane</keyword>
<dbReference type="GO" id="GO:0006508">
    <property type="term" value="P:proteolysis"/>
    <property type="evidence" value="ECO:0007669"/>
    <property type="project" value="UniProtKB-KW"/>
</dbReference>
<dbReference type="Proteomes" id="UP000198923">
    <property type="component" value="Unassembled WGS sequence"/>
</dbReference>
<feature type="transmembrane region" description="Helical" evidence="1">
    <location>
        <begin position="204"/>
        <end position="226"/>
    </location>
</feature>
<feature type="transmembrane region" description="Helical" evidence="1">
    <location>
        <begin position="280"/>
        <end position="300"/>
    </location>
</feature>
<dbReference type="Pfam" id="PF02517">
    <property type="entry name" value="Rce1-like"/>
    <property type="match status" value="1"/>
</dbReference>
<dbReference type="GO" id="GO:0080120">
    <property type="term" value="P:CAAX-box protein maturation"/>
    <property type="evidence" value="ECO:0007669"/>
    <property type="project" value="UniProtKB-ARBA"/>
</dbReference>
<name>A0A1G8HQC0_9ACTN</name>
<organism evidence="3 4">
    <name type="scientific">Sinosporangium album</name>
    <dbReference type="NCBI Taxonomy" id="504805"/>
    <lineage>
        <taxon>Bacteria</taxon>
        <taxon>Bacillati</taxon>
        <taxon>Actinomycetota</taxon>
        <taxon>Actinomycetes</taxon>
        <taxon>Streptosporangiales</taxon>
        <taxon>Streptosporangiaceae</taxon>
        <taxon>Sinosporangium</taxon>
    </lineage>
</organism>
<feature type="transmembrane region" description="Helical" evidence="1">
    <location>
        <begin position="81"/>
        <end position="100"/>
    </location>
</feature>